<dbReference type="AlphaFoldDB" id="A0A915JXD3"/>
<accession>A0A915JXD3</accession>
<protein>
    <submittedName>
        <fullName evidence="2">Ribosomal protein L28</fullName>
    </submittedName>
</protein>
<evidence type="ECO:0000313" key="1">
    <source>
        <dbReference type="Proteomes" id="UP000887565"/>
    </source>
</evidence>
<dbReference type="Proteomes" id="UP000887565">
    <property type="component" value="Unplaced"/>
</dbReference>
<keyword evidence="1" id="KW-1185">Reference proteome</keyword>
<sequence>MNYSVSFPTERNLVLSTKRNRTKVRMHCDKIAYYFLCKTNIHLSNEINPILKYRLASKTTEKCQK</sequence>
<proteinExistence type="predicted"/>
<organism evidence="1 2">
    <name type="scientific">Romanomermis culicivorax</name>
    <name type="common">Nematode worm</name>
    <dbReference type="NCBI Taxonomy" id="13658"/>
    <lineage>
        <taxon>Eukaryota</taxon>
        <taxon>Metazoa</taxon>
        <taxon>Ecdysozoa</taxon>
        <taxon>Nematoda</taxon>
        <taxon>Enoplea</taxon>
        <taxon>Dorylaimia</taxon>
        <taxon>Mermithida</taxon>
        <taxon>Mermithoidea</taxon>
        <taxon>Mermithidae</taxon>
        <taxon>Romanomermis</taxon>
    </lineage>
</organism>
<reference evidence="2" key="1">
    <citation type="submission" date="2022-11" db="UniProtKB">
        <authorList>
            <consortium name="WormBaseParasite"/>
        </authorList>
    </citation>
    <scope>IDENTIFICATION</scope>
</reference>
<name>A0A915JXD3_ROMCU</name>
<dbReference type="WBParaSite" id="nRc.2.0.1.t30986-RA">
    <property type="protein sequence ID" value="nRc.2.0.1.t30986-RA"/>
    <property type="gene ID" value="nRc.2.0.1.g30986"/>
</dbReference>
<evidence type="ECO:0000313" key="2">
    <source>
        <dbReference type="WBParaSite" id="nRc.2.0.1.t30986-RA"/>
    </source>
</evidence>